<dbReference type="AlphaFoldDB" id="A0A1M6LNQ9"/>
<sequence length="282" mass="32155">MKKIIQIYFQFISILSPSWAARQAFSMFQIPMNKKIRQKELPFFETSHGFKVPWHLEKIQCYELGPKDGSLIFCVHGWESNAACFSAIAHRLADNGHRVILFNLPAHGFSKLKRANLKICAEAFLAVIAYMNPKEPFSVVAHSFGSAVSSYALSKTTYTVDHLIFLTTPDQIREVFQEFADFVRLSQAAFLKTLAIAEELLDESIDQVRVSTIGKKLNYQNLLIIHDTKDKVISIEKAQIVQQHWKKSRLIEIEGTGHYRMLWNPEVIQKVSEQIGILASSV</sequence>
<dbReference type="Pfam" id="PF00561">
    <property type="entry name" value="Abhydrolase_1"/>
    <property type="match status" value="1"/>
</dbReference>
<keyword evidence="1" id="KW-0732">Signal</keyword>
<evidence type="ECO:0000313" key="3">
    <source>
        <dbReference type="EMBL" id="SHJ72841.1"/>
    </source>
</evidence>
<dbReference type="EMBL" id="FRAA01000001">
    <property type="protein sequence ID" value="SHJ72841.1"/>
    <property type="molecule type" value="Genomic_DNA"/>
</dbReference>
<dbReference type="Proteomes" id="UP000184474">
    <property type="component" value="Unassembled WGS sequence"/>
</dbReference>
<dbReference type="InterPro" id="IPR000073">
    <property type="entry name" value="AB_hydrolase_1"/>
</dbReference>
<dbReference type="InterPro" id="IPR050266">
    <property type="entry name" value="AB_hydrolase_sf"/>
</dbReference>
<dbReference type="RefSeq" id="WP_073119957.1">
    <property type="nucleotide sequence ID" value="NZ_FRAA01000001.1"/>
</dbReference>
<dbReference type="STRING" id="156994.SAMN04488028_1011038"/>
<dbReference type="PANTHER" id="PTHR43798:SF33">
    <property type="entry name" value="HYDROLASE, PUTATIVE (AFU_ORTHOLOGUE AFUA_2G14860)-RELATED"/>
    <property type="match status" value="1"/>
</dbReference>
<proteinExistence type="predicted"/>
<feature type="domain" description="AB hydrolase-1" evidence="2">
    <location>
        <begin position="72"/>
        <end position="192"/>
    </location>
</feature>
<accession>A0A1M6LNQ9</accession>
<dbReference type="SUPFAM" id="SSF53474">
    <property type="entry name" value="alpha/beta-Hydrolases"/>
    <property type="match status" value="1"/>
</dbReference>
<dbReference type="Gene3D" id="3.40.50.1820">
    <property type="entry name" value="alpha/beta hydrolase"/>
    <property type="match status" value="1"/>
</dbReference>
<organism evidence="3 4">
    <name type="scientific">Reichenbachiella agariperforans</name>
    <dbReference type="NCBI Taxonomy" id="156994"/>
    <lineage>
        <taxon>Bacteria</taxon>
        <taxon>Pseudomonadati</taxon>
        <taxon>Bacteroidota</taxon>
        <taxon>Cytophagia</taxon>
        <taxon>Cytophagales</taxon>
        <taxon>Reichenbachiellaceae</taxon>
        <taxon>Reichenbachiella</taxon>
    </lineage>
</organism>
<evidence type="ECO:0000259" key="2">
    <source>
        <dbReference type="Pfam" id="PF00561"/>
    </source>
</evidence>
<reference evidence="4" key="1">
    <citation type="submission" date="2016-11" db="EMBL/GenBank/DDBJ databases">
        <authorList>
            <person name="Varghese N."/>
            <person name="Submissions S."/>
        </authorList>
    </citation>
    <scope>NUCLEOTIDE SEQUENCE [LARGE SCALE GENOMIC DNA]</scope>
    <source>
        <strain evidence="4">DSM 26134</strain>
    </source>
</reference>
<dbReference type="PANTHER" id="PTHR43798">
    <property type="entry name" value="MONOACYLGLYCEROL LIPASE"/>
    <property type="match status" value="1"/>
</dbReference>
<protein>
    <submittedName>
        <fullName evidence="3">Pimeloyl-ACP methyl ester carboxylesterase</fullName>
    </submittedName>
</protein>
<dbReference type="InterPro" id="IPR029058">
    <property type="entry name" value="AB_hydrolase_fold"/>
</dbReference>
<feature type="chain" id="PRO_5012680565" evidence="1">
    <location>
        <begin position="21"/>
        <end position="282"/>
    </location>
</feature>
<name>A0A1M6LNQ9_REIAG</name>
<dbReference type="GO" id="GO:0016020">
    <property type="term" value="C:membrane"/>
    <property type="evidence" value="ECO:0007669"/>
    <property type="project" value="TreeGrafter"/>
</dbReference>
<evidence type="ECO:0000313" key="4">
    <source>
        <dbReference type="Proteomes" id="UP000184474"/>
    </source>
</evidence>
<evidence type="ECO:0000256" key="1">
    <source>
        <dbReference type="SAM" id="SignalP"/>
    </source>
</evidence>
<keyword evidence="4" id="KW-1185">Reference proteome</keyword>
<gene>
    <name evidence="3" type="ORF">SAMN04488028_1011038</name>
</gene>
<feature type="signal peptide" evidence="1">
    <location>
        <begin position="1"/>
        <end position="20"/>
    </location>
</feature>